<dbReference type="Proteomes" id="UP001186159">
    <property type="component" value="Unassembled WGS sequence"/>
</dbReference>
<organism evidence="2 5">
    <name type="scientific">Lactococcus lactis</name>
    <dbReference type="NCBI Taxonomy" id="1358"/>
    <lineage>
        <taxon>Bacteria</taxon>
        <taxon>Bacillati</taxon>
        <taxon>Bacillota</taxon>
        <taxon>Bacilli</taxon>
        <taxon>Lactobacillales</taxon>
        <taxon>Streptococcaceae</taxon>
        <taxon>Lactococcus</taxon>
    </lineage>
</organism>
<dbReference type="RefSeq" id="WP_025016653.1">
    <property type="nucleotide sequence ID" value="NZ_CP065737.1"/>
</dbReference>
<accession>A0AAW7JA24</accession>
<evidence type="ECO:0000313" key="5">
    <source>
        <dbReference type="Proteomes" id="UP001240905"/>
    </source>
</evidence>
<evidence type="ECO:0000313" key="3">
    <source>
        <dbReference type="EMBL" id="MDV2619686.1"/>
    </source>
</evidence>
<evidence type="ECO:0000313" key="2">
    <source>
        <dbReference type="EMBL" id="MDM7546644.1"/>
    </source>
</evidence>
<evidence type="ECO:0000313" key="4">
    <source>
        <dbReference type="Proteomes" id="UP001186159"/>
    </source>
</evidence>
<sequence>MQRKNKNSKKIFIPIIIVVLALVIGGSIYFVRKLHPNTARDKVQTTQTRQVVQTMIASGEYTVNAPWEWKTLKIDGNTAVADNNPKRTYILKSASNNKIQFMQNGKIAASYAVVKKDTNYSLTRLDTTKYKGKIVIFTRK</sequence>
<keyword evidence="1" id="KW-0812">Transmembrane</keyword>
<dbReference type="EMBL" id="JAWHVN010000062">
    <property type="protein sequence ID" value="MDV2619686.1"/>
    <property type="molecule type" value="Genomic_DNA"/>
</dbReference>
<name>A0AAW7JA24_9LACT</name>
<reference evidence="2" key="1">
    <citation type="submission" date="2023-06" db="EMBL/GenBank/DDBJ databases">
        <title>Draft Genome Sequences of lactic acid bacteria strains isolated from fermented milk products.</title>
        <authorList>
            <person name="Elcheninov A.G."/>
            <person name="Klyukina A."/>
            <person name="Zayulina K.S."/>
            <person name="Gavirova L.A."/>
            <person name="Shcherbakova P.A."/>
            <person name="Shestakov A.I."/>
            <person name="Kublanov I.V."/>
            <person name="Kochetkova T.V."/>
        </authorList>
    </citation>
    <scope>NUCLEOTIDE SEQUENCE</scope>
    <source>
        <strain evidence="2">TOM.142</strain>
    </source>
</reference>
<keyword evidence="1" id="KW-0472">Membrane</keyword>
<dbReference type="AlphaFoldDB" id="A0AAW7JA24"/>
<comment type="caution">
    <text evidence="2">The sequence shown here is derived from an EMBL/GenBank/DDBJ whole genome shotgun (WGS) entry which is preliminary data.</text>
</comment>
<dbReference type="Proteomes" id="UP001240905">
    <property type="component" value="Unassembled WGS sequence"/>
</dbReference>
<dbReference type="EMBL" id="JAUCAE010000007">
    <property type="protein sequence ID" value="MDM7546644.1"/>
    <property type="molecule type" value="Genomic_DNA"/>
</dbReference>
<reference evidence="3 4" key="2">
    <citation type="submission" date="2023-10" db="EMBL/GenBank/DDBJ databases">
        <title>Production of high quality cheese from raw caw milk (raw cheese).</title>
        <authorList>
            <person name="Samouris G."/>
        </authorList>
    </citation>
    <scope>NUCLEOTIDE SEQUENCE [LARGE SCALE GENOMIC DNA]</scope>
    <source>
        <strain evidence="3 4">MRS-5</strain>
    </source>
</reference>
<proteinExistence type="predicted"/>
<protein>
    <recommendedName>
        <fullName evidence="6">Cell surface protein</fullName>
    </recommendedName>
</protein>
<evidence type="ECO:0008006" key="6">
    <source>
        <dbReference type="Google" id="ProtNLM"/>
    </source>
</evidence>
<evidence type="ECO:0000256" key="1">
    <source>
        <dbReference type="SAM" id="Phobius"/>
    </source>
</evidence>
<feature type="transmembrane region" description="Helical" evidence="1">
    <location>
        <begin position="12"/>
        <end position="31"/>
    </location>
</feature>
<keyword evidence="1" id="KW-1133">Transmembrane helix</keyword>
<gene>
    <name evidence="2" type="ORF">QUD52_06350</name>
    <name evidence="3" type="ORF">RZO27_11225</name>
</gene>